<evidence type="ECO:0000256" key="8">
    <source>
        <dbReference type="SAM" id="Phobius"/>
    </source>
</evidence>
<feature type="domain" description="Ig-like" evidence="9">
    <location>
        <begin position="124"/>
        <end position="217"/>
    </location>
</feature>
<evidence type="ECO:0000256" key="3">
    <source>
        <dbReference type="ARBA" id="ARBA00023136"/>
    </source>
</evidence>
<sequence length="1311" mass="144201">MGCACGPSPLCLPSALRAVIDGALKKTLKFVGRVGGARNWIVEEGCQQFPLWLQGLRGVRGTPIGILQQPHPSLVFRAVCRSARLKKTLPSFRRNRGWNVDMCSIQIAALISQMLLWTCGAQSQQVFRTQPRNHTVRMGATAVLRCEVLRASGTVQWVKDGLLLGPERSLPGFPRYSMIVNPRRGQYHLQIENAQLEDDATFNCQAGRSESSEPIVSNLAWLDVQIPPAEPHFEPDWPQHWEAGRKYSVTCVAPDAKPEAEITLYKDGVELTGAQSFTTAGSEDKLLNTHTQVTFTAVSSDNGRQLVCQAKNSAHPSPVQTAMTMTVYCTWGGCRFVGAPMVVGRGSGGCQGRDGEIVLKTWEEDPVARTSRSALSLRIRPDDNQAVLSCESANLASAAPLITSRTLTVIFDPAEVILLGSLEAIENQELNVNCFAKSSNPPVQMRWWLGNTELNSTAVVVEEGKNGGMTTLSNLTYRVSKQDNGLKLSCVAFNKGTKVSKTQHAEITVYSPPQKVWIDGPSPDIPLHAGTKVRLVCFSTGGSPPGSLFWYKNGRPVSNPLKSTLYDKGVIRELSVVLSASDNMAEYRCEATNEAQMTISAQTRLQVLFPSISMKITAQSDQFSRGQTFTLQCLSGSSNPQSNISWILGTHRFQGVDRPQRKAEYGGFAVSSLLSLNASSQLHNKRIICQSHSAVLPEGAKTFFQLHVLYPPEFSPEQPTRIQVVEDEMATIPLLVSANPEEVSCVWQHHRERLVRERNVRFYRPNEFTLEIQNVTRKDAGTYKIKCTNEEGVSHTTVLLDVQYAPSVKAERDPVYVNLGDTADLICVADANPIISEMFSWKWLGEEEVEMGEEIQQDESGLLTIHGVTRAHAGLYQCSADNGIAPPGSADVQLIVQFGPELQKGPQWTKVASRGDGTSTAELVCRAEGIPQVDFIWEKNHMLMDFKNPRYEQRIVREGSFHTSSVHVVNVSALLDYAIFSCTARNALGDDRLDIQLVSTNHPDAPSYLRLLSASHNAVTLDWIPGFDGGLPQKFRVRYQWDGSSSFRYVDVVPTGEASFTVTGLLPATTYNFSVNAINAIGESGYADNDAVLTVTTLDFTEMGAPAEEEAHTSGALSTYLTVVFTVVFGVLLLVNSLGCFFGLKRRKQQGHAGGVEGSVPNGAAKEEEGSVQSTASNKYESSEKINKAAQRTLLVDSGSETDSNLYESCAVEKPHYYYPTVDYRPPVHTLPEEVHRPDTHSHLYEEVRGFYQDLPSSPLPQPPLPPPPPLDRRLPHQRHALKASGLPPPKTLRQAPEYSQLPFELRGELV</sequence>
<dbReference type="GO" id="GO:0005886">
    <property type="term" value="C:plasma membrane"/>
    <property type="evidence" value="ECO:0007669"/>
    <property type="project" value="TreeGrafter"/>
</dbReference>
<feature type="domain" description="Ig-like" evidence="9">
    <location>
        <begin position="610"/>
        <end position="690"/>
    </location>
</feature>
<dbReference type="SMART" id="SM00408">
    <property type="entry name" value="IGc2"/>
    <property type="match status" value="5"/>
</dbReference>
<dbReference type="InterPro" id="IPR003598">
    <property type="entry name" value="Ig_sub2"/>
</dbReference>
<dbReference type="InterPro" id="IPR013162">
    <property type="entry name" value="CD80_C2-set"/>
</dbReference>
<feature type="transmembrane region" description="Helical" evidence="8">
    <location>
        <begin position="1120"/>
        <end position="1144"/>
    </location>
</feature>
<dbReference type="InterPro" id="IPR003961">
    <property type="entry name" value="FN3_dom"/>
</dbReference>
<dbReference type="CDD" id="cd00096">
    <property type="entry name" value="Ig"/>
    <property type="match status" value="2"/>
</dbReference>
<dbReference type="PROSITE" id="PS50853">
    <property type="entry name" value="FN3"/>
    <property type="match status" value="1"/>
</dbReference>
<evidence type="ECO:0008006" key="13">
    <source>
        <dbReference type="Google" id="ProtNLM"/>
    </source>
</evidence>
<keyword evidence="12" id="KW-1185">Reference proteome</keyword>
<dbReference type="SMART" id="SM00409">
    <property type="entry name" value="IG"/>
    <property type="match status" value="7"/>
</dbReference>
<dbReference type="FunFam" id="2.60.40.10:FF:000719">
    <property type="entry name" value="nephrin isoform X1"/>
    <property type="match status" value="1"/>
</dbReference>
<comment type="subcellular location">
    <subcellularLocation>
        <location evidence="1">Membrane</location>
        <topology evidence="1">Single-pass type I membrane protein</topology>
    </subcellularLocation>
</comment>
<feature type="compositionally biased region" description="Polar residues" evidence="7">
    <location>
        <begin position="1171"/>
        <end position="1180"/>
    </location>
</feature>
<protein>
    <recommendedName>
        <fullName evidence="13">Nephrin/kirre</fullName>
    </recommendedName>
</protein>
<evidence type="ECO:0000256" key="2">
    <source>
        <dbReference type="ARBA" id="ARBA00022737"/>
    </source>
</evidence>
<dbReference type="Proteomes" id="UP001497482">
    <property type="component" value="Chromosome 7"/>
</dbReference>
<feature type="domain" description="Ig-like" evidence="9">
    <location>
        <begin position="900"/>
        <end position="999"/>
    </location>
</feature>
<dbReference type="SUPFAM" id="SSF48726">
    <property type="entry name" value="Immunoglobulin"/>
    <property type="match status" value="8"/>
</dbReference>
<dbReference type="PROSITE" id="PS50835">
    <property type="entry name" value="IG_LIKE"/>
    <property type="match status" value="7"/>
</dbReference>
<keyword evidence="3 8" id="KW-0472">Membrane</keyword>
<dbReference type="GO" id="GO:0005911">
    <property type="term" value="C:cell-cell junction"/>
    <property type="evidence" value="ECO:0007669"/>
    <property type="project" value="TreeGrafter"/>
</dbReference>
<organism evidence="11 12">
    <name type="scientific">Knipowitschia caucasica</name>
    <name type="common">Caucasian dwarf goby</name>
    <name type="synonym">Pomatoschistus caucasicus</name>
    <dbReference type="NCBI Taxonomy" id="637954"/>
    <lineage>
        <taxon>Eukaryota</taxon>
        <taxon>Metazoa</taxon>
        <taxon>Chordata</taxon>
        <taxon>Craniata</taxon>
        <taxon>Vertebrata</taxon>
        <taxon>Euteleostomi</taxon>
        <taxon>Actinopterygii</taxon>
        <taxon>Neopterygii</taxon>
        <taxon>Teleostei</taxon>
        <taxon>Neoteleostei</taxon>
        <taxon>Acanthomorphata</taxon>
        <taxon>Gobiaria</taxon>
        <taxon>Gobiiformes</taxon>
        <taxon>Gobioidei</taxon>
        <taxon>Gobiidae</taxon>
        <taxon>Gobiinae</taxon>
        <taxon>Knipowitschia</taxon>
    </lineage>
</organism>
<feature type="region of interest" description="Disordered" evidence="7">
    <location>
        <begin position="1253"/>
        <end position="1300"/>
    </location>
</feature>
<proteinExistence type="predicted"/>
<keyword evidence="8" id="KW-1133">Transmembrane helix</keyword>
<dbReference type="InterPro" id="IPR007110">
    <property type="entry name" value="Ig-like_dom"/>
</dbReference>
<feature type="domain" description="Ig-like" evidence="9">
    <location>
        <begin position="806"/>
        <end position="896"/>
    </location>
</feature>
<dbReference type="PANTHER" id="PTHR11640">
    <property type="entry name" value="NEPHRIN"/>
    <property type="match status" value="1"/>
</dbReference>
<dbReference type="InterPro" id="IPR036116">
    <property type="entry name" value="FN3_sf"/>
</dbReference>
<dbReference type="InterPro" id="IPR036179">
    <property type="entry name" value="Ig-like_dom_sf"/>
</dbReference>
<evidence type="ECO:0000313" key="11">
    <source>
        <dbReference type="EMBL" id="CAL1611385.1"/>
    </source>
</evidence>
<evidence type="ECO:0000256" key="5">
    <source>
        <dbReference type="ARBA" id="ARBA00023180"/>
    </source>
</evidence>
<feature type="domain" description="Ig-like" evidence="9">
    <location>
        <begin position="413"/>
        <end position="508"/>
    </location>
</feature>
<evidence type="ECO:0000259" key="9">
    <source>
        <dbReference type="PROSITE" id="PS50835"/>
    </source>
</evidence>
<gene>
    <name evidence="11" type="ORF">KC01_LOCUS37812</name>
</gene>
<dbReference type="InterPro" id="IPR013783">
    <property type="entry name" value="Ig-like_fold"/>
</dbReference>
<evidence type="ECO:0000256" key="6">
    <source>
        <dbReference type="ARBA" id="ARBA00023319"/>
    </source>
</evidence>
<feature type="region of interest" description="Disordered" evidence="7">
    <location>
        <begin position="1152"/>
        <end position="1184"/>
    </location>
</feature>
<keyword evidence="8" id="KW-0812">Transmembrane</keyword>
<evidence type="ECO:0000256" key="7">
    <source>
        <dbReference type="SAM" id="MobiDB-lite"/>
    </source>
</evidence>
<name>A0AAV2MDC4_KNICA</name>
<dbReference type="GO" id="GO:0050839">
    <property type="term" value="F:cell adhesion molecule binding"/>
    <property type="evidence" value="ECO:0007669"/>
    <property type="project" value="TreeGrafter"/>
</dbReference>
<reference evidence="11 12" key="1">
    <citation type="submission" date="2024-04" db="EMBL/GenBank/DDBJ databases">
        <authorList>
            <person name="Waldvogel A.-M."/>
            <person name="Schoenle A."/>
        </authorList>
    </citation>
    <scope>NUCLEOTIDE SEQUENCE [LARGE SCALE GENOMIC DNA]</scope>
</reference>
<dbReference type="InterPro" id="IPR003599">
    <property type="entry name" value="Ig_sub"/>
</dbReference>
<keyword evidence="5" id="KW-0325">Glycoprotein</keyword>
<dbReference type="InterPro" id="IPR013098">
    <property type="entry name" value="Ig_I-set"/>
</dbReference>
<dbReference type="Pfam" id="PF13927">
    <property type="entry name" value="Ig_3"/>
    <property type="match status" value="2"/>
</dbReference>
<dbReference type="EMBL" id="OZ035829">
    <property type="protein sequence ID" value="CAL1611385.1"/>
    <property type="molecule type" value="Genomic_DNA"/>
</dbReference>
<dbReference type="CDD" id="cd00063">
    <property type="entry name" value="FN3"/>
    <property type="match status" value="1"/>
</dbReference>
<evidence type="ECO:0000259" key="10">
    <source>
        <dbReference type="PROSITE" id="PS50853"/>
    </source>
</evidence>
<feature type="compositionally biased region" description="Pro residues" evidence="7">
    <location>
        <begin position="1258"/>
        <end position="1270"/>
    </location>
</feature>
<evidence type="ECO:0000256" key="4">
    <source>
        <dbReference type="ARBA" id="ARBA00023157"/>
    </source>
</evidence>
<dbReference type="Gene3D" id="2.60.40.10">
    <property type="entry name" value="Immunoglobulins"/>
    <property type="match status" value="9"/>
</dbReference>
<dbReference type="Pfam" id="PF00041">
    <property type="entry name" value="fn3"/>
    <property type="match status" value="1"/>
</dbReference>
<evidence type="ECO:0000256" key="1">
    <source>
        <dbReference type="ARBA" id="ARBA00004479"/>
    </source>
</evidence>
<evidence type="ECO:0000313" key="12">
    <source>
        <dbReference type="Proteomes" id="UP001497482"/>
    </source>
</evidence>
<accession>A0AAV2MDC4</accession>
<keyword evidence="6" id="KW-0393">Immunoglobulin domain</keyword>
<feature type="domain" description="Ig-like" evidence="9">
    <location>
        <begin position="513"/>
        <end position="600"/>
    </location>
</feature>
<dbReference type="SUPFAM" id="SSF49265">
    <property type="entry name" value="Fibronectin type III"/>
    <property type="match status" value="1"/>
</dbReference>
<keyword evidence="2" id="KW-0677">Repeat</keyword>
<dbReference type="Pfam" id="PF08205">
    <property type="entry name" value="C2-set_2"/>
    <property type="match status" value="3"/>
</dbReference>
<feature type="domain" description="Fibronectin type-III" evidence="10">
    <location>
        <begin position="1005"/>
        <end position="1100"/>
    </location>
</feature>
<dbReference type="GO" id="GO:0098609">
    <property type="term" value="P:cell-cell adhesion"/>
    <property type="evidence" value="ECO:0007669"/>
    <property type="project" value="TreeGrafter"/>
</dbReference>
<dbReference type="SMART" id="SM00060">
    <property type="entry name" value="FN3"/>
    <property type="match status" value="1"/>
</dbReference>
<keyword evidence="4" id="KW-1015">Disulfide bond</keyword>
<feature type="domain" description="Ig-like" evidence="9">
    <location>
        <begin position="227"/>
        <end position="324"/>
    </location>
</feature>
<dbReference type="Pfam" id="PF07679">
    <property type="entry name" value="I-set"/>
    <property type="match status" value="2"/>
</dbReference>
<dbReference type="InterPro" id="IPR051275">
    <property type="entry name" value="Cell_adhesion_signaling"/>
</dbReference>